<dbReference type="InterPro" id="IPR006665">
    <property type="entry name" value="OmpA-like"/>
</dbReference>
<evidence type="ECO:0000313" key="11">
    <source>
        <dbReference type="EMBL" id="GAJ28807.1"/>
    </source>
</evidence>
<evidence type="ECO:0000259" key="10">
    <source>
        <dbReference type="PROSITE" id="PS51123"/>
    </source>
</evidence>
<dbReference type="SUPFAM" id="SSF103088">
    <property type="entry name" value="OmpA-like"/>
    <property type="match status" value="1"/>
</dbReference>
<dbReference type="OrthoDB" id="7170686at2"/>
<dbReference type="GO" id="GO:0005886">
    <property type="term" value="C:plasma membrane"/>
    <property type="evidence" value="ECO:0007669"/>
    <property type="project" value="UniProtKB-SubCell"/>
</dbReference>
<dbReference type="InterPro" id="IPR050330">
    <property type="entry name" value="Bact_OuterMem_StrucFunc"/>
</dbReference>
<dbReference type="Gene3D" id="3.30.1330.60">
    <property type="entry name" value="OmpA-like domain"/>
    <property type="match status" value="1"/>
</dbReference>
<gene>
    <name evidence="11" type="ORF">Amme_038_056</name>
</gene>
<feature type="domain" description="OmpA-like" evidence="10">
    <location>
        <begin position="204"/>
        <end position="322"/>
    </location>
</feature>
<accession>A0A023D3V3</accession>
<evidence type="ECO:0000256" key="2">
    <source>
        <dbReference type="ARBA" id="ARBA00008914"/>
    </source>
</evidence>
<sequence length="337" mass="35376">MARGATRRGDNSGRTIIVRRGGDGAAAHHGGAWKIAYGDFVTAMMAFFLVMWLINATTEEQRRGIANFFDPLATNMSQPLDAMTPPDPSVLARSMRKSPVESPPGRSPGAAGGVVTRGARRGDGRVALGEQPYDSIGQWKPQGVSPTAPPQEMPPGATASSGGRQAAATKVAAVRERLRRALSALPDGKAALARVRVGGTSDDIRISIEDSDHEPMFARGQTMPDAHVVAMLEAIVPVVEQLPGTLTISGYTDSSGYGPGPVNNWSLSALRADAARGVLEKSGFPSDRFGGVMGMADRSLADPEHPLSPVNRRIVLTMTRKAIPPSGSPNENAGAQP</sequence>
<protein>
    <submittedName>
        <fullName evidence="11">Chemotaxis protein MotB</fullName>
    </submittedName>
</protein>
<reference evidence="12" key="1">
    <citation type="journal article" date="2014" name="FEMS Microbiol. Lett.">
        <title>Draft Genomic DNA Sequence of the Facultatively Methylotrophic Bacterium Acidomonas methanolica type strain MB58.</title>
        <authorList>
            <person name="Higashiura N."/>
            <person name="Hadano H."/>
            <person name="Hirakawa H."/>
            <person name="Matsutani M."/>
            <person name="Takabe S."/>
            <person name="Matsushita K."/>
            <person name="Azuma Y."/>
        </authorList>
    </citation>
    <scope>NUCLEOTIDE SEQUENCE [LARGE SCALE GENOMIC DNA]</scope>
    <source>
        <strain evidence="12">MB58</strain>
    </source>
</reference>
<evidence type="ECO:0000256" key="6">
    <source>
        <dbReference type="ARBA" id="ARBA00023136"/>
    </source>
</evidence>
<dbReference type="Pfam" id="PF00691">
    <property type="entry name" value="OmpA"/>
    <property type="match status" value="1"/>
</dbReference>
<comment type="similarity">
    <text evidence="2">Belongs to the MotB family.</text>
</comment>
<keyword evidence="3" id="KW-1003">Cell membrane</keyword>
<organism evidence="11 12">
    <name type="scientific">Acidomonas methanolica NBRC 104435</name>
    <dbReference type="NCBI Taxonomy" id="1231351"/>
    <lineage>
        <taxon>Bacteria</taxon>
        <taxon>Pseudomonadati</taxon>
        <taxon>Pseudomonadota</taxon>
        <taxon>Alphaproteobacteria</taxon>
        <taxon>Acetobacterales</taxon>
        <taxon>Acetobacteraceae</taxon>
        <taxon>Acidomonas</taxon>
    </lineage>
</organism>
<dbReference type="Proteomes" id="UP000019760">
    <property type="component" value="Unassembled WGS sequence"/>
</dbReference>
<dbReference type="AlphaFoldDB" id="A0A023D3V3"/>
<name>A0A023D3V3_ACIMT</name>
<evidence type="ECO:0000256" key="5">
    <source>
        <dbReference type="ARBA" id="ARBA00022989"/>
    </source>
</evidence>
<feature type="compositionally biased region" description="Low complexity" evidence="8">
    <location>
        <begin position="107"/>
        <end position="117"/>
    </location>
</feature>
<evidence type="ECO:0000256" key="1">
    <source>
        <dbReference type="ARBA" id="ARBA00004162"/>
    </source>
</evidence>
<evidence type="ECO:0000256" key="4">
    <source>
        <dbReference type="ARBA" id="ARBA00022692"/>
    </source>
</evidence>
<reference evidence="11 12" key="2">
    <citation type="journal article" date="2014" name="FEMS Microbiol. Lett.">
        <title>Draft genomic DNA sequence of the facultatively methylotrophic bacterium Acidomonas methanolica type strain MB58.</title>
        <authorList>
            <person name="Higashiura N."/>
            <person name="Hadano H."/>
            <person name="Hirakawa H."/>
            <person name="Matsutani M."/>
            <person name="Takabe S."/>
            <person name="Matsushita K."/>
            <person name="Azuma Y."/>
        </authorList>
    </citation>
    <scope>NUCLEOTIDE SEQUENCE [LARGE SCALE GENOMIC DNA]</scope>
    <source>
        <strain evidence="11 12">MB58</strain>
    </source>
</reference>
<dbReference type="InterPro" id="IPR025713">
    <property type="entry name" value="MotB-like_N_dom"/>
</dbReference>
<dbReference type="InterPro" id="IPR036737">
    <property type="entry name" value="OmpA-like_sf"/>
</dbReference>
<dbReference type="PANTHER" id="PTHR30329:SF21">
    <property type="entry name" value="LIPOPROTEIN YIAD-RELATED"/>
    <property type="match status" value="1"/>
</dbReference>
<dbReference type="Pfam" id="PF13677">
    <property type="entry name" value="MotB_plug"/>
    <property type="match status" value="1"/>
</dbReference>
<dbReference type="EMBL" id="BAND01000038">
    <property type="protein sequence ID" value="GAJ28807.1"/>
    <property type="molecule type" value="Genomic_DNA"/>
</dbReference>
<dbReference type="RefSeq" id="WP_042057803.1">
    <property type="nucleotide sequence ID" value="NZ_BAND01000038.1"/>
</dbReference>
<comment type="caution">
    <text evidence="11">The sequence shown here is derived from an EMBL/GenBank/DDBJ whole genome shotgun (WGS) entry which is preliminary data.</text>
</comment>
<keyword evidence="5 9" id="KW-1133">Transmembrane helix</keyword>
<evidence type="ECO:0000256" key="7">
    <source>
        <dbReference type="PROSITE-ProRule" id="PRU00473"/>
    </source>
</evidence>
<keyword evidence="12" id="KW-1185">Reference proteome</keyword>
<keyword evidence="4 9" id="KW-0812">Transmembrane</keyword>
<comment type="subcellular location">
    <subcellularLocation>
        <location evidence="1">Cell membrane</location>
        <topology evidence="1">Single-pass membrane protein</topology>
    </subcellularLocation>
</comment>
<keyword evidence="6 7" id="KW-0472">Membrane</keyword>
<feature type="transmembrane region" description="Helical" evidence="9">
    <location>
        <begin position="35"/>
        <end position="54"/>
    </location>
</feature>
<dbReference type="PANTHER" id="PTHR30329">
    <property type="entry name" value="STATOR ELEMENT OF FLAGELLAR MOTOR COMPLEX"/>
    <property type="match status" value="1"/>
</dbReference>
<proteinExistence type="inferred from homology"/>
<dbReference type="PROSITE" id="PS51123">
    <property type="entry name" value="OMPA_2"/>
    <property type="match status" value="1"/>
</dbReference>
<evidence type="ECO:0000313" key="12">
    <source>
        <dbReference type="Proteomes" id="UP000019760"/>
    </source>
</evidence>
<feature type="region of interest" description="Disordered" evidence="8">
    <location>
        <begin position="85"/>
        <end position="165"/>
    </location>
</feature>
<evidence type="ECO:0000256" key="8">
    <source>
        <dbReference type="SAM" id="MobiDB-lite"/>
    </source>
</evidence>
<evidence type="ECO:0000256" key="9">
    <source>
        <dbReference type="SAM" id="Phobius"/>
    </source>
</evidence>
<evidence type="ECO:0000256" key="3">
    <source>
        <dbReference type="ARBA" id="ARBA00022475"/>
    </source>
</evidence>